<dbReference type="SUPFAM" id="SSF52540">
    <property type="entry name" value="P-loop containing nucleoside triphosphate hydrolases"/>
    <property type="match status" value="1"/>
</dbReference>
<dbReference type="InterPro" id="IPR027417">
    <property type="entry name" value="P-loop_NTPase"/>
</dbReference>
<accession>A0A8X7U4F9</accession>
<dbReference type="EMBL" id="JAAMPC010000014">
    <property type="protein sequence ID" value="KAG2264016.1"/>
    <property type="molecule type" value="Genomic_DNA"/>
</dbReference>
<feature type="domain" description="ATPase AAA-type core" evidence="2">
    <location>
        <begin position="119"/>
        <end position="221"/>
    </location>
</feature>
<dbReference type="InterPro" id="IPR003959">
    <property type="entry name" value="ATPase_AAA_core"/>
</dbReference>
<dbReference type="Pfam" id="PF25568">
    <property type="entry name" value="AAA_lid_At3g28540"/>
    <property type="match status" value="1"/>
</dbReference>
<reference evidence="4 5" key="1">
    <citation type="submission" date="2020-02" db="EMBL/GenBank/DDBJ databases">
        <authorList>
            <person name="Ma Q."/>
            <person name="Huang Y."/>
            <person name="Song X."/>
            <person name="Pei D."/>
        </authorList>
    </citation>
    <scope>NUCLEOTIDE SEQUENCE [LARGE SCALE GENOMIC DNA]</scope>
    <source>
        <strain evidence="4">Sxm20200214</strain>
        <tissue evidence="4">Leaf</tissue>
    </source>
</reference>
<evidence type="ECO:0000256" key="1">
    <source>
        <dbReference type="RuleBase" id="RU003651"/>
    </source>
</evidence>
<evidence type="ECO:0000259" key="3">
    <source>
        <dbReference type="Pfam" id="PF25568"/>
    </source>
</evidence>
<evidence type="ECO:0000313" key="4">
    <source>
        <dbReference type="EMBL" id="KAG2264016.1"/>
    </source>
</evidence>
<dbReference type="GO" id="GO:0005524">
    <property type="term" value="F:ATP binding"/>
    <property type="evidence" value="ECO:0007669"/>
    <property type="project" value="UniProtKB-KW"/>
</dbReference>
<dbReference type="Gene3D" id="3.40.50.300">
    <property type="entry name" value="P-loop containing nucleotide triphosphate hydrolases"/>
    <property type="match status" value="1"/>
</dbReference>
<dbReference type="InterPro" id="IPR058017">
    <property type="entry name" value="At3g28540-like_C"/>
</dbReference>
<organism evidence="4 5">
    <name type="scientific">Brassica carinata</name>
    <name type="common">Ethiopian mustard</name>
    <name type="synonym">Abyssinian cabbage</name>
    <dbReference type="NCBI Taxonomy" id="52824"/>
    <lineage>
        <taxon>Eukaryota</taxon>
        <taxon>Viridiplantae</taxon>
        <taxon>Streptophyta</taxon>
        <taxon>Embryophyta</taxon>
        <taxon>Tracheophyta</taxon>
        <taxon>Spermatophyta</taxon>
        <taxon>Magnoliopsida</taxon>
        <taxon>eudicotyledons</taxon>
        <taxon>Gunneridae</taxon>
        <taxon>Pentapetalae</taxon>
        <taxon>rosids</taxon>
        <taxon>malvids</taxon>
        <taxon>Brassicales</taxon>
        <taxon>Brassicaceae</taxon>
        <taxon>Brassiceae</taxon>
        <taxon>Brassica</taxon>
    </lineage>
</organism>
<evidence type="ECO:0000259" key="2">
    <source>
        <dbReference type="Pfam" id="PF00004"/>
    </source>
</evidence>
<feature type="domain" description="AAA+ ATPase At3g28540-like C-terminal" evidence="3">
    <location>
        <begin position="223"/>
        <end position="293"/>
    </location>
</feature>
<comment type="similarity">
    <text evidence="1">Belongs to the AAA ATPase family.</text>
</comment>
<dbReference type="Proteomes" id="UP000886595">
    <property type="component" value="Unassembled WGS sequence"/>
</dbReference>
<dbReference type="PANTHER" id="PTHR23070">
    <property type="entry name" value="BCS1 AAA-TYPE ATPASE"/>
    <property type="match status" value="1"/>
</dbReference>
<gene>
    <name evidence="4" type="ORF">Bca52824_071095</name>
</gene>
<dbReference type="PROSITE" id="PS00674">
    <property type="entry name" value="AAA"/>
    <property type="match status" value="1"/>
</dbReference>
<comment type="caution">
    <text evidence="4">The sequence shown here is derived from an EMBL/GenBank/DDBJ whole genome shotgun (WGS) entry which is preliminary data.</text>
</comment>
<evidence type="ECO:0000313" key="5">
    <source>
        <dbReference type="Proteomes" id="UP000886595"/>
    </source>
</evidence>
<dbReference type="InterPro" id="IPR050747">
    <property type="entry name" value="Mitochondrial_chaperone_BCS1"/>
</dbReference>
<keyword evidence="5" id="KW-1185">Reference proteome</keyword>
<name>A0A8X7U4F9_BRACI</name>
<sequence>MNGSGQVISYSHIADISPVLLTDADRSGSMWWEVLKSTDGVKMCRLTFHRSNWEVVTGSYLRYVGEEGKSIEEKKKKVKLFMNNPSSNWKMQMKNLWSSIDFEHPATFDTMAMDPKKKDEIMRDLLAFRDSEDKSIIVIEDIDCSLDLTGERGVKEDQSNAEIKKVKKKNAVTLSGLLNFIDGIWSACGQERILVFTTNHLGKLDQALIRRGRMDMHIELSYCRFEAFKILAKNYLNLDSHLLFGEIETLLEETNMTPADVAENLMVKDGESSGGDGSLKGLIRALEQMKLNQHSDEQQKEINK</sequence>
<dbReference type="OrthoDB" id="10251412at2759"/>
<keyword evidence="1" id="KW-0547">Nucleotide-binding</keyword>
<keyword evidence="1" id="KW-0067">ATP-binding</keyword>
<evidence type="ECO:0008006" key="6">
    <source>
        <dbReference type="Google" id="ProtNLM"/>
    </source>
</evidence>
<proteinExistence type="inferred from homology"/>
<dbReference type="GO" id="GO:0016887">
    <property type="term" value="F:ATP hydrolysis activity"/>
    <property type="evidence" value="ECO:0007669"/>
    <property type="project" value="InterPro"/>
</dbReference>
<dbReference type="InterPro" id="IPR003960">
    <property type="entry name" value="ATPase_AAA_CS"/>
</dbReference>
<dbReference type="Pfam" id="PF00004">
    <property type="entry name" value="AAA"/>
    <property type="match status" value="1"/>
</dbReference>
<dbReference type="Gene3D" id="6.10.280.40">
    <property type="match status" value="1"/>
</dbReference>
<dbReference type="AlphaFoldDB" id="A0A8X7U4F9"/>
<protein>
    <recommendedName>
        <fullName evidence="6">ATPase AAA-type core domain-containing protein</fullName>
    </recommendedName>
</protein>